<dbReference type="RefSeq" id="WP_182106846.1">
    <property type="nucleotide sequence ID" value="NZ_JACFYF010000001.1"/>
</dbReference>
<name>A0A7W2FNU7_9VIBR</name>
<organism evidence="2 3">
    <name type="scientific">Vibrio marinisediminis</name>
    <dbReference type="NCBI Taxonomy" id="2758441"/>
    <lineage>
        <taxon>Bacteria</taxon>
        <taxon>Pseudomonadati</taxon>
        <taxon>Pseudomonadota</taxon>
        <taxon>Gammaproteobacteria</taxon>
        <taxon>Vibrionales</taxon>
        <taxon>Vibrionaceae</taxon>
        <taxon>Vibrio</taxon>
    </lineage>
</organism>
<keyword evidence="1" id="KW-0472">Membrane</keyword>
<comment type="caution">
    <text evidence="2">The sequence shown here is derived from an EMBL/GenBank/DDBJ whole genome shotgun (WGS) entry which is preliminary data.</text>
</comment>
<evidence type="ECO:0000256" key="1">
    <source>
        <dbReference type="RuleBase" id="RU363076"/>
    </source>
</evidence>
<protein>
    <recommendedName>
        <fullName evidence="1">SURF1-like protein</fullName>
    </recommendedName>
</protein>
<accession>A0A7W2FNU7</accession>
<proteinExistence type="inferred from homology"/>
<dbReference type="AlphaFoldDB" id="A0A7W2FNU7"/>
<evidence type="ECO:0000313" key="3">
    <source>
        <dbReference type="Proteomes" id="UP000571701"/>
    </source>
</evidence>
<sequence>MKQPFFWLALTLTLVAISILVNLGFWQLSRAEQKQLIQSQLDINSRQDWQSLNTFINRETDVELITGSRVVADLTPMEGRYVLLDNQVFEGEVGYLALQLMETELGQYVLLERGFIAGTDSRSQLPPVEWLTEEYQGRGRLYVRSNNPLSDALMLEQTSPARIQNLNLKQLGEAWQLPLEHFVFQPQQEGWIYPQPWRPVPMNDQKHIGYAVQWFAMAMALTVLGVIWLRKALRSSTKESL</sequence>
<comment type="subcellular location">
    <subcellularLocation>
        <location evidence="1">Cell membrane</location>
        <topology evidence="1">Multi-pass membrane protein</topology>
    </subcellularLocation>
</comment>
<dbReference type="GO" id="GO:0005886">
    <property type="term" value="C:plasma membrane"/>
    <property type="evidence" value="ECO:0007669"/>
    <property type="project" value="UniProtKB-SubCell"/>
</dbReference>
<dbReference type="Pfam" id="PF02104">
    <property type="entry name" value="SURF1"/>
    <property type="match status" value="1"/>
</dbReference>
<comment type="caution">
    <text evidence="1">Lacks conserved residue(s) required for the propagation of feature annotation.</text>
</comment>
<feature type="transmembrane region" description="Helical" evidence="1">
    <location>
        <begin position="208"/>
        <end position="229"/>
    </location>
</feature>
<reference evidence="2 3" key="1">
    <citation type="submission" date="2020-07" db="EMBL/GenBank/DDBJ databases">
        <title>Vibrio marinisediminis sp. nov., isolated from marine sediment.</title>
        <authorList>
            <person name="Ji X."/>
        </authorList>
    </citation>
    <scope>NUCLEOTIDE SEQUENCE [LARGE SCALE GENOMIC DNA]</scope>
    <source>
        <strain evidence="2 3">404</strain>
    </source>
</reference>
<dbReference type="EMBL" id="JACFYF010000001">
    <property type="protein sequence ID" value="MBA5761548.1"/>
    <property type="molecule type" value="Genomic_DNA"/>
</dbReference>
<dbReference type="InterPro" id="IPR002994">
    <property type="entry name" value="Surf1/Shy1"/>
</dbReference>
<keyword evidence="3" id="KW-1185">Reference proteome</keyword>
<keyword evidence="1" id="KW-0812">Transmembrane</keyword>
<dbReference type="Proteomes" id="UP000571701">
    <property type="component" value="Unassembled WGS sequence"/>
</dbReference>
<gene>
    <name evidence="2" type="ORF">H2O73_04245</name>
</gene>
<comment type="similarity">
    <text evidence="1">Belongs to the SURF1 family.</text>
</comment>
<keyword evidence="1" id="KW-1003">Cell membrane</keyword>
<dbReference type="CDD" id="cd06662">
    <property type="entry name" value="SURF1"/>
    <property type="match status" value="1"/>
</dbReference>
<evidence type="ECO:0000313" key="2">
    <source>
        <dbReference type="EMBL" id="MBA5761548.1"/>
    </source>
</evidence>
<keyword evidence="1" id="KW-1133">Transmembrane helix</keyword>
<dbReference type="PROSITE" id="PS50895">
    <property type="entry name" value="SURF1"/>
    <property type="match status" value="1"/>
</dbReference>